<gene>
    <name evidence="4" type="ORF">DDF65_06780</name>
</gene>
<dbReference type="InterPro" id="IPR012910">
    <property type="entry name" value="Plug_dom"/>
</dbReference>
<feature type="region of interest" description="Disordered" evidence="1">
    <location>
        <begin position="556"/>
        <end position="589"/>
    </location>
</feature>
<dbReference type="SUPFAM" id="SSF56935">
    <property type="entry name" value="Porins"/>
    <property type="match status" value="1"/>
</dbReference>
<dbReference type="Proteomes" id="UP000244913">
    <property type="component" value="Unassembled WGS sequence"/>
</dbReference>
<evidence type="ECO:0000256" key="2">
    <source>
        <dbReference type="SAM" id="SignalP"/>
    </source>
</evidence>
<dbReference type="Pfam" id="PF13620">
    <property type="entry name" value="CarboxypepD_reg"/>
    <property type="match status" value="1"/>
</dbReference>
<evidence type="ECO:0000313" key="4">
    <source>
        <dbReference type="EMBL" id="PVM85656.1"/>
    </source>
</evidence>
<dbReference type="InterPro" id="IPR037066">
    <property type="entry name" value="Plug_dom_sf"/>
</dbReference>
<evidence type="ECO:0000256" key="1">
    <source>
        <dbReference type="SAM" id="MobiDB-lite"/>
    </source>
</evidence>
<feature type="domain" description="TonB-dependent receptor plug" evidence="3">
    <location>
        <begin position="140"/>
        <end position="228"/>
    </location>
</feature>
<sequence>MTRARRSAAKALLLTTAALALPIAAHAADAAQPAAIAATATATGRVIGTDGAYLVAAEVSAPKLGLRTTTDREGRFSLALPAGAQTLLVRYPGLPDRSVEASAGAAPIEISYADSAEMEAVVVTAGPILGSQAAAIAQQRAADNIMSVVAADAIGRFPDQSAAAALSRIPGAAIERDQGQERYVQLRGAPERWTVVSIDGMNVLGAEERVFRFDSVPAVVIQSMEVNKTLTPEQPAEALAGRINIVTASPFDRRGFHVSGDIGYGEMALGDGPQRQGSIRGSWSNDKFGVVAALAHYRRNQTTDNREIGWNNDQNLDTVDTFSFRSYRLERENNAGQLGLEYRPDGGGRIFFNSLYSEFIDREQRNQYDFSLWNARTQTAANRGPDSGFADGAAYTASWQYGRYYSDTFANTLGGDHDWADTSIKWRLNYTHTDAGAYLPLIRQNFGRLSLVYSGATSGIPDLDLYTTNLSGATYSRGTALSALPQTGSQADVLIPIVYTTDTDAWTGQVDIARDWTPFGVSSTFKAGVKYDMRKATGNTFSGMPGSTPILQQLAGQTGGTWSVPPPGSPTPSGPATSRAAGASTTSTTSACARTWTRCWPRPRARGSTTPRAMFCRRTASRSTRTSCRPTPRTSGPWASGRCWPACASRALTWKAGAWRSPAASRHR</sequence>
<dbReference type="InterPro" id="IPR008969">
    <property type="entry name" value="CarboxyPept-like_regulatory"/>
</dbReference>
<proteinExistence type="predicted"/>
<keyword evidence="5" id="KW-1185">Reference proteome</keyword>
<dbReference type="EMBL" id="QDKP01000020">
    <property type="protein sequence ID" value="PVM85656.1"/>
    <property type="molecule type" value="Genomic_DNA"/>
</dbReference>
<feature type="chain" id="PRO_5015748919" description="TonB-dependent receptor plug domain-containing protein" evidence="2">
    <location>
        <begin position="28"/>
        <end position="668"/>
    </location>
</feature>
<dbReference type="AlphaFoldDB" id="A0A2T9JPU3"/>
<organism evidence="4 5">
    <name type="scientific">Caulobacter radicis</name>
    <dbReference type="NCBI Taxonomy" id="2172650"/>
    <lineage>
        <taxon>Bacteria</taxon>
        <taxon>Pseudomonadati</taxon>
        <taxon>Pseudomonadota</taxon>
        <taxon>Alphaproteobacteria</taxon>
        <taxon>Caulobacterales</taxon>
        <taxon>Caulobacteraceae</taxon>
        <taxon>Caulobacter</taxon>
    </lineage>
</organism>
<accession>A0A2T9JPU3</accession>
<evidence type="ECO:0000313" key="5">
    <source>
        <dbReference type="Proteomes" id="UP000244913"/>
    </source>
</evidence>
<dbReference type="PANTHER" id="PTHR40980:SF4">
    <property type="entry name" value="TONB-DEPENDENT RECEPTOR-LIKE BETA-BARREL DOMAIN-CONTAINING PROTEIN"/>
    <property type="match status" value="1"/>
</dbReference>
<dbReference type="InterPro" id="IPR006311">
    <property type="entry name" value="TAT_signal"/>
</dbReference>
<dbReference type="Pfam" id="PF07715">
    <property type="entry name" value="Plug"/>
    <property type="match status" value="1"/>
</dbReference>
<feature type="compositionally biased region" description="Low complexity" evidence="1">
    <location>
        <begin position="616"/>
        <end position="635"/>
    </location>
</feature>
<protein>
    <recommendedName>
        <fullName evidence="3">TonB-dependent receptor plug domain-containing protein</fullName>
    </recommendedName>
</protein>
<evidence type="ECO:0000259" key="3">
    <source>
        <dbReference type="Pfam" id="PF07715"/>
    </source>
</evidence>
<reference evidence="4 5" key="1">
    <citation type="submission" date="2018-04" db="EMBL/GenBank/DDBJ databases">
        <title>The genome sequence of Caulobacter sp. 736.</title>
        <authorList>
            <person name="Gao J."/>
            <person name="Sun J."/>
        </authorList>
    </citation>
    <scope>NUCLEOTIDE SEQUENCE [LARGE SCALE GENOMIC DNA]</scope>
    <source>
        <strain evidence="4 5">736</strain>
    </source>
</reference>
<feature type="compositionally biased region" description="Low complexity" evidence="1">
    <location>
        <begin position="574"/>
        <end position="589"/>
    </location>
</feature>
<feature type="region of interest" description="Disordered" evidence="1">
    <location>
        <begin position="601"/>
        <end position="636"/>
    </location>
</feature>
<feature type="compositionally biased region" description="Pro residues" evidence="1">
    <location>
        <begin position="564"/>
        <end position="573"/>
    </location>
</feature>
<dbReference type="PANTHER" id="PTHR40980">
    <property type="entry name" value="PLUG DOMAIN-CONTAINING PROTEIN"/>
    <property type="match status" value="1"/>
</dbReference>
<feature type="signal peptide" evidence="2">
    <location>
        <begin position="1"/>
        <end position="27"/>
    </location>
</feature>
<dbReference type="SUPFAM" id="SSF49464">
    <property type="entry name" value="Carboxypeptidase regulatory domain-like"/>
    <property type="match status" value="1"/>
</dbReference>
<dbReference type="PROSITE" id="PS51318">
    <property type="entry name" value="TAT"/>
    <property type="match status" value="1"/>
</dbReference>
<comment type="caution">
    <text evidence="4">The sequence shown here is derived from an EMBL/GenBank/DDBJ whole genome shotgun (WGS) entry which is preliminary data.</text>
</comment>
<dbReference type="Gene3D" id="2.170.130.10">
    <property type="entry name" value="TonB-dependent receptor, plug domain"/>
    <property type="match status" value="1"/>
</dbReference>
<keyword evidence="2" id="KW-0732">Signal</keyword>
<name>A0A2T9JPU3_9CAUL</name>